<feature type="domain" description="Recombinase" evidence="3">
    <location>
        <begin position="152"/>
        <end position="307"/>
    </location>
</feature>
<dbReference type="InterPro" id="IPR050639">
    <property type="entry name" value="SSR_resolvase"/>
</dbReference>
<dbReference type="RefSeq" id="WP_065821317.1">
    <property type="nucleotide sequence ID" value="NZ_CP014672.1"/>
</dbReference>
<evidence type="ECO:0000259" key="2">
    <source>
        <dbReference type="PROSITE" id="PS51736"/>
    </source>
</evidence>
<dbReference type="OrthoDB" id="9781670at2"/>
<evidence type="ECO:0008006" key="6">
    <source>
        <dbReference type="Google" id="ProtNLM"/>
    </source>
</evidence>
<evidence type="ECO:0000313" key="4">
    <source>
        <dbReference type="EMBL" id="ANW98719.1"/>
    </source>
</evidence>
<evidence type="ECO:0000256" key="1">
    <source>
        <dbReference type="SAM" id="Coils"/>
    </source>
</evidence>
<dbReference type="InterPro" id="IPR006119">
    <property type="entry name" value="Resolv_N"/>
</dbReference>
<gene>
    <name evidence="4" type="ORF">CSTERTH_06590</name>
</gene>
<organism evidence="4 5">
    <name type="scientific">Thermoclostridium stercorarium subsp. thermolacticum DSM 2910</name>
    <dbReference type="NCBI Taxonomy" id="1121336"/>
    <lineage>
        <taxon>Bacteria</taxon>
        <taxon>Bacillati</taxon>
        <taxon>Bacillota</taxon>
        <taxon>Clostridia</taxon>
        <taxon>Eubacteriales</taxon>
        <taxon>Oscillospiraceae</taxon>
        <taxon>Thermoclostridium</taxon>
    </lineage>
</organism>
<dbReference type="AlphaFoldDB" id="A0A1B1YD78"/>
<dbReference type="EMBL" id="CP014672">
    <property type="protein sequence ID" value="ANW98719.1"/>
    <property type="molecule type" value="Genomic_DNA"/>
</dbReference>
<evidence type="ECO:0000259" key="3">
    <source>
        <dbReference type="PROSITE" id="PS51737"/>
    </source>
</evidence>
<reference evidence="4 5" key="1">
    <citation type="submission" date="2016-02" db="EMBL/GenBank/DDBJ databases">
        <title>Comparison of Clostridium stercorarium subspecies using comparative genomics and transcriptomics.</title>
        <authorList>
            <person name="Schellenberg J."/>
            <person name="Thallinger G."/>
            <person name="Levin D.B."/>
            <person name="Zhang X."/>
            <person name="Alvare G."/>
            <person name="Fristensky B."/>
            <person name="Sparling R."/>
        </authorList>
    </citation>
    <scope>NUCLEOTIDE SEQUENCE [LARGE SCALE GENOMIC DNA]</scope>
    <source>
        <strain evidence="4 5">DSM 2910</strain>
    </source>
</reference>
<dbReference type="InterPro" id="IPR038109">
    <property type="entry name" value="DNA_bind_recomb_sf"/>
</dbReference>
<dbReference type="Gene3D" id="3.90.1750.20">
    <property type="entry name" value="Putative Large Serine Recombinase, Chain B, Domain 2"/>
    <property type="match status" value="1"/>
</dbReference>
<proteinExistence type="predicted"/>
<protein>
    <recommendedName>
        <fullName evidence="6">Resolvase</fullName>
    </recommendedName>
</protein>
<dbReference type="PANTHER" id="PTHR30461:SF23">
    <property type="entry name" value="DNA RECOMBINASE-RELATED"/>
    <property type="match status" value="1"/>
</dbReference>
<dbReference type="PROSITE" id="PS51737">
    <property type="entry name" value="RECOMBINASE_DNA_BIND"/>
    <property type="match status" value="1"/>
</dbReference>
<dbReference type="SUPFAM" id="SSF53041">
    <property type="entry name" value="Resolvase-like"/>
    <property type="match status" value="1"/>
</dbReference>
<dbReference type="GO" id="GO:0000150">
    <property type="term" value="F:DNA strand exchange activity"/>
    <property type="evidence" value="ECO:0007669"/>
    <property type="project" value="InterPro"/>
</dbReference>
<dbReference type="Pfam" id="PF13408">
    <property type="entry name" value="Zn_ribbon_recom"/>
    <property type="match status" value="1"/>
</dbReference>
<dbReference type="SMART" id="SM00857">
    <property type="entry name" value="Resolvase"/>
    <property type="match status" value="1"/>
</dbReference>
<evidence type="ECO:0000313" key="5">
    <source>
        <dbReference type="Proteomes" id="UP000092971"/>
    </source>
</evidence>
<name>A0A1B1YD78_THEST</name>
<dbReference type="Pfam" id="PF00239">
    <property type="entry name" value="Resolvase"/>
    <property type="match status" value="1"/>
</dbReference>
<feature type="domain" description="Resolvase/invertase-type recombinase catalytic" evidence="2">
    <location>
        <begin position="1"/>
        <end position="144"/>
    </location>
</feature>
<accession>A0A1B1YD78</accession>
<keyword evidence="1" id="KW-0175">Coiled coil</keyword>
<dbReference type="PANTHER" id="PTHR30461">
    <property type="entry name" value="DNA-INVERTASE FROM LAMBDOID PROPHAGE"/>
    <property type="match status" value="1"/>
</dbReference>
<dbReference type="Proteomes" id="UP000092971">
    <property type="component" value="Chromosome"/>
</dbReference>
<sequence length="502" mass="58018">MIAIYARQSVDKKDSISIESQIEFCKKEFEEGQAYKTYIDKGFSGKDTNRPAFENMMNDIRAGQIEKVIVYKLDRISRSTLDFANIINTFKKYNVEFISSTEKFDTSTPIGKAMLNIIMVFAELERETIQKRIKDNYYARGKKGFFLGGRVPFGFNKVETKVDGKKTSMFEPNPEQIPYVIEMYEMYANTNTSLGKISDYLNEKNVPAPNGGNWDSNKVSRILHNPVYVRADADVYQYYKNKGCIISNDISDFIGTNGCYLFGKREANERKYTKVENHVLALALHEGIIDSHTWLLCQYKLDSNKQIKNSGKGKHTWLTGVAKCGYCKYAVSVIKSSTGNYKYFNCRGKTNLKVCKGHSRPILVDEIENIVKEHIFEKINQLRNTSIDTQVEEDRNINRIKIQLIELDKQIENLINKIAEANEVTMKYINERLAKLDKEKTALLEELQKLTIENSKVISMNEIFEKVDNWENLSLEEKKEVCSNLINKVYIKDDEINIEWKI</sequence>
<dbReference type="PROSITE" id="PS51736">
    <property type="entry name" value="RECOMBINASES_3"/>
    <property type="match status" value="1"/>
</dbReference>
<dbReference type="InterPro" id="IPR011109">
    <property type="entry name" value="DNA_bind_recombinase_dom"/>
</dbReference>
<feature type="coiled-coil region" evidence="1">
    <location>
        <begin position="397"/>
        <end position="453"/>
    </location>
</feature>
<dbReference type="Pfam" id="PF07508">
    <property type="entry name" value="Recombinase"/>
    <property type="match status" value="1"/>
</dbReference>
<dbReference type="CDD" id="cd03768">
    <property type="entry name" value="SR_ResInv"/>
    <property type="match status" value="1"/>
</dbReference>
<dbReference type="GO" id="GO:0003677">
    <property type="term" value="F:DNA binding"/>
    <property type="evidence" value="ECO:0007669"/>
    <property type="project" value="InterPro"/>
</dbReference>
<dbReference type="InterPro" id="IPR036162">
    <property type="entry name" value="Resolvase-like_N_sf"/>
</dbReference>
<dbReference type="Gene3D" id="3.40.50.1390">
    <property type="entry name" value="Resolvase, N-terminal catalytic domain"/>
    <property type="match status" value="1"/>
</dbReference>
<dbReference type="InterPro" id="IPR025827">
    <property type="entry name" value="Zn_ribbon_recom_dom"/>
</dbReference>